<dbReference type="Pfam" id="PF12796">
    <property type="entry name" value="Ank_2"/>
    <property type="match status" value="2"/>
</dbReference>
<feature type="transmembrane region" description="Helical" evidence="8">
    <location>
        <begin position="327"/>
        <end position="343"/>
    </location>
</feature>
<dbReference type="InterPro" id="IPR002110">
    <property type="entry name" value="Ankyrin_rpt"/>
</dbReference>
<keyword evidence="8" id="KW-0808">Transferase</keyword>
<dbReference type="AlphaFoldDB" id="A0AB34K7I1"/>
<feature type="repeat" description="ANK" evidence="7">
    <location>
        <begin position="53"/>
        <end position="85"/>
    </location>
</feature>
<evidence type="ECO:0000256" key="7">
    <source>
        <dbReference type="PROSITE-ProRule" id="PRU00023"/>
    </source>
</evidence>
<keyword evidence="8" id="KW-0012">Acyltransferase</keyword>
<keyword evidence="5 7" id="KW-0040">ANK repeat</keyword>
<proteinExistence type="inferred from homology"/>
<evidence type="ECO:0000313" key="11">
    <source>
        <dbReference type="Proteomes" id="UP001515480"/>
    </source>
</evidence>
<evidence type="ECO:0000256" key="6">
    <source>
        <dbReference type="ARBA" id="ARBA00023136"/>
    </source>
</evidence>
<keyword evidence="11" id="KW-1185">Reference proteome</keyword>
<feature type="repeat" description="ANK" evidence="7">
    <location>
        <begin position="86"/>
        <end position="112"/>
    </location>
</feature>
<evidence type="ECO:0000256" key="4">
    <source>
        <dbReference type="ARBA" id="ARBA00022989"/>
    </source>
</evidence>
<dbReference type="GO" id="GO:0019706">
    <property type="term" value="F:protein-cysteine S-palmitoyltransferase activity"/>
    <property type="evidence" value="ECO:0007669"/>
    <property type="project" value="UniProtKB-EC"/>
</dbReference>
<dbReference type="PANTHER" id="PTHR24161">
    <property type="entry name" value="ANK_REP_REGION DOMAIN-CONTAINING PROTEIN-RELATED"/>
    <property type="match status" value="1"/>
</dbReference>
<dbReference type="PANTHER" id="PTHR24161:SF85">
    <property type="entry name" value="PALMITOYLTRANSFERASE HIP14"/>
    <property type="match status" value="1"/>
</dbReference>
<evidence type="ECO:0000256" key="1">
    <source>
        <dbReference type="ARBA" id="ARBA00004141"/>
    </source>
</evidence>
<dbReference type="EMBL" id="JBGBPQ010000001">
    <property type="protein sequence ID" value="KAL1530075.1"/>
    <property type="molecule type" value="Genomic_DNA"/>
</dbReference>
<keyword evidence="2 8" id="KW-0812">Transmembrane</keyword>
<accession>A0AB34K7I1</accession>
<feature type="transmembrane region" description="Helical" evidence="8">
    <location>
        <begin position="531"/>
        <end position="564"/>
    </location>
</feature>
<evidence type="ECO:0000256" key="8">
    <source>
        <dbReference type="RuleBase" id="RU079119"/>
    </source>
</evidence>
<gene>
    <name evidence="10" type="ORF">AB1Y20_000997</name>
</gene>
<evidence type="ECO:0000256" key="2">
    <source>
        <dbReference type="ARBA" id="ARBA00022692"/>
    </source>
</evidence>
<dbReference type="Proteomes" id="UP001515480">
    <property type="component" value="Unassembled WGS sequence"/>
</dbReference>
<protein>
    <recommendedName>
        <fullName evidence="8">Palmitoyltransferase</fullName>
        <ecNumber evidence="8">2.3.1.225</ecNumber>
    </recommendedName>
</protein>
<dbReference type="PROSITE" id="PS50297">
    <property type="entry name" value="ANK_REP_REGION"/>
    <property type="match status" value="2"/>
</dbReference>
<dbReference type="EC" id="2.3.1.225" evidence="8"/>
<dbReference type="GO" id="GO:0016020">
    <property type="term" value="C:membrane"/>
    <property type="evidence" value="ECO:0007669"/>
    <property type="project" value="UniProtKB-SubCell"/>
</dbReference>
<dbReference type="InterPro" id="IPR001594">
    <property type="entry name" value="Palmitoyltrfase_DHHC"/>
</dbReference>
<evidence type="ECO:0000259" key="9">
    <source>
        <dbReference type="Pfam" id="PF01529"/>
    </source>
</evidence>
<comment type="caution">
    <text evidence="10">The sequence shown here is derived from an EMBL/GenBank/DDBJ whole genome shotgun (WGS) entry which is preliminary data.</text>
</comment>
<organism evidence="10 11">
    <name type="scientific">Prymnesium parvum</name>
    <name type="common">Toxic golden alga</name>
    <dbReference type="NCBI Taxonomy" id="97485"/>
    <lineage>
        <taxon>Eukaryota</taxon>
        <taxon>Haptista</taxon>
        <taxon>Haptophyta</taxon>
        <taxon>Prymnesiophyceae</taxon>
        <taxon>Prymnesiales</taxon>
        <taxon>Prymnesiaceae</taxon>
        <taxon>Prymnesium</taxon>
    </lineage>
</organism>
<reference evidence="10 11" key="1">
    <citation type="journal article" date="2024" name="Science">
        <title>Giant polyketide synthase enzymes in the biosynthesis of giant marine polyether toxins.</title>
        <authorList>
            <person name="Fallon T.R."/>
            <person name="Shende V.V."/>
            <person name="Wierzbicki I.H."/>
            <person name="Pendleton A.L."/>
            <person name="Watervoot N.F."/>
            <person name="Auber R.P."/>
            <person name="Gonzalez D.J."/>
            <person name="Wisecaver J.H."/>
            <person name="Moore B.S."/>
        </authorList>
    </citation>
    <scope>NUCLEOTIDE SEQUENCE [LARGE SCALE GENOMIC DNA]</scope>
    <source>
        <strain evidence="10 11">12B1</strain>
    </source>
</reference>
<dbReference type="Pfam" id="PF01529">
    <property type="entry name" value="DHHC"/>
    <property type="match status" value="1"/>
</dbReference>
<sequence>MSTIVESQEAVTQEVALPMAIPCDGNAVFRAALRGDVHVLRRSIHLLNTCTPEGYTPLSLAVSAGRVEAARLILAHGGRTDAADFEGVTALMHATMHGYQDLINILLLHGANPRVCRLDGKNAIGLAAEYGRPAALGALFRYDSGLVECRDDRGRTPLLCAVTSRHTPTVKYLLGRWGADSLATDAAGNGVLHLCRGSVEIVLLVLHGRRHMPDLQLRNSLHQTPSEVLAADGEGVLAELIEESCSPSTCADESCGQHTHRGLLLDTARIDRQLFSFMLESPLRVPPSTAPPPSCWRRIGKSQACFVLMPFAFVLSSFFGAPLPQAVGVQAAAAITWMMIYVWEHRHVQRVSPTAVQTPALLLFDALLALTLAHVWQLEPLGRSSWPSLTMATSWSTVVYWVTYLRLMSLEPGIILLGPAAAKAAREAYWVALEKLQPGHFSPSGFCQFSEQPRPARSAYSKMSQGLVRVMDHDCPWIAGCVGHGNHRAFLSMLITGQVSLSLWIILAMLVPVPEEFDSWSSSAMASPGPMASGAQLVLGAFTVSVLLNMLLVPLVISQCYFVAINVTTRELIRWQKSLLPIPMPWKRGSDEWKRFAPFDRGIVQNIKAFVSGYRDEAEDFELDPTV</sequence>
<dbReference type="PROSITE" id="PS50216">
    <property type="entry name" value="DHHC"/>
    <property type="match status" value="1"/>
</dbReference>
<comment type="domain">
    <text evidence="8">The DHHC domain is required for palmitoyltransferase activity.</text>
</comment>
<dbReference type="Gene3D" id="1.25.40.20">
    <property type="entry name" value="Ankyrin repeat-containing domain"/>
    <property type="match status" value="2"/>
</dbReference>
<feature type="domain" description="Palmitoyltransferase DHHC" evidence="9">
    <location>
        <begin position="443"/>
        <end position="576"/>
    </location>
</feature>
<evidence type="ECO:0000313" key="10">
    <source>
        <dbReference type="EMBL" id="KAL1530075.1"/>
    </source>
</evidence>
<comment type="subcellular location">
    <subcellularLocation>
        <location evidence="1">Membrane</location>
        <topology evidence="1">Multi-pass membrane protein</topology>
    </subcellularLocation>
</comment>
<dbReference type="SMART" id="SM00248">
    <property type="entry name" value="ANK"/>
    <property type="match status" value="4"/>
</dbReference>
<dbReference type="SUPFAM" id="SSF48403">
    <property type="entry name" value="Ankyrin repeat"/>
    <property type="match status" value="1"/>
</dbReference>
<dbReference type="InterPro" id="IPR036770">
    <property type="entry name" value="Ankyrin_rpt-contain_sf"/>
</dbReference>
<comment type="catalytic activity">
    <reaction evidence="8">
        <text>L-cysteinyl-[protein] + hexadecanoyl-CoA = S-hexadecanoyl-L-cysteinyl-[protein] + CoA</text>
        <dbReference type="Rhea" id="RHEA:36683"/>
        <dbReference type="Rhea" id="RHEA-COMP:10131"/>
        <dbReference type="Rhea" id="RHEA-COMP:11032"/>
        <dbReference type="ChEBI" id="CHEBI:29950"/>
        <dbReference type="ChEBI" id="CHEBI:57287"/>
        <dbReference type="ChEBI" id="CHEBI:57379"/>
        <dbReference type="ChEBI" id="CHEBI:74151"/>
        <dbReference type="EC" id="2.3.1.225"/>
    </reaction>
</comment>
<comment type="similarity">
    <text evidence="8">Belongs to the DHHC palmitoyltransferase family.</text>
</comment>
<keyword evidence="4 8" id="KW-1133">Transmembrane helix</keyword>
<feature type="transmembrane region" description="Helical" evidence="8">
    <location>
        <begin position="304"/>
        <end position="321"/>
    </location>
</feature>
<evidence type="ECO:0000256" key="3">
    <source>
        <dbReference type="ARBA" id="ARBA00022737"/>
    </source>
</evidence>
<feature type="transmembrane region" description="Helical" evidence="8">
    <location>
        <begin position="355"/>
        <end position="376"/>
    </location>
</feature>
<dbReference type="PROSITE" id="PS50088">
    <property type="entry name" value="ANK_REPEAT"/>
    <property type="match status" value="2"/>
</dbReference>
<evidence type="ECO:0000256" key="5">
    <source>
        <dbReference type="ARBA" id="ARBA00023043"/>
    </source>
</evidence>
<keyword evidence="3" id="KW-0677">Repeat</keyword>
<name>A0AB34K7I1_PRYPA</name>
<feature type="transmembrane region" description="Helical" evidence="8">
    <location>
        <begin position="489"/>
        <end position="511"/>
    </location>
</feature>
<keyword evidence="6 8" id="KW-0472">Membrane</keyword>